<feature type="transmembrane region" description="Helical" evidence="1">
    <location>
        <begin position="76"/>
        <end position="96"/>
    </location>
</feature>
<dbReference type="RefSeq" id="WP_113970032.1">
    <property type="nucleotide sequence ID" value="NZ_JBITUV010000003.1"/>
</dbReference>
<dbReference type="AlphaFoldDB" id="A0A366EPB5"/>
<keyword evidence="3" id="KW-0407">Ion channel</keyword>
<keyword evidence="3" id="KW-0406">Ion transport</keyword>
<dbReference type="GO" id="GO:0034220">
    <property type="term" value="P:monoatomic ion transmembrane transport"/>
    <property type="evidence" value="ECO:0007669"/>
    <property type="project" value="UniProtKB-KW"/>
</dbReference>
<dbReference type="OrthoDB" id="9813518at2"/>
<proteinExistence type="predicted"/>
<feature type="transmembrane region" description="Helical" evidence="1">
    <location>
        <begin position="108"/>
        <end position="129"/>
    </location>
</feature>
<keyword evidence="1" id="KW-0812">Transmembrane</keyword>
<dbReference type="SUPFAM" id="SSF81324">
    <property type="entry name" value="Voltage-gated potassium channels"/>
    <property type="match status" value="1"/>
</dbReference>
<evidence type="ECO:0000256" key="1">
    <source>
        <dbReference type="SAM" id="Phobius"/>
    </source>
</evidence>
<evidence type="ECO:0000313" key="4">
    <source>
        <dbReference type="Proteomes" id="UP000252118"/>
    </source>
</evidence>
<dbReference type="Pfam" id="PF07885">
    <property type="entry name" value="Ion_trans_2"/>
    <property type="match status" value="1"/>
</dbReference>
<keyword evidence="3" id="KW-0813">Transport</keyword>
<keyword evidence="1" id="KW-0472">Membrane</keyword>
<evidence type="ECO:0000259" key="2">
    <source>
        <dbReference type="Pfam" id="PF07885"/>
    </source>
</evidence>
<keyword evidence="1" id="KW-1133">Transmembrane helix</keyword>
<dbReference type="EMBL" id="QNRJ01000009">
    <property type="protein sequence ID" value="RBP03315.1"/>
    <property type="molecule type" value="Genomic_DNA"/>
</dbReference>
<organism evidence="3 4">
    <name type="scientific">Rossellomorea aquimaris</name>
    <dbReference type="NCBI Taxonomy" id="189382"/>
    <lineage>
        <taxon>Bacteria</taxon>
        <taxon>Bacillati</taxon>
        <taxon>Bacillota</taxon>
        <taxon>Bacilli</taxon>
        <taxon>Bacillales</taxon>
        <taxon>Bacillaceae</taxon>
        <taxon>Rossellomorea</taxon>
    </lineage>
</organism>
<feature type="transmembrane region" description="Helical" evidence="1">
    <location>
        <begin position="36"/>
        <end position="56"/>
    </location>
</feature>
<evidence type="ECO:0000313" key="3">
    <source>
        <dbReference type="EMBL" id="RBP03315.1"/>
    </source>
</evidence>
<accession>A0A366EPB5</accession>
<dbReference type="Proteomes" id="UP000252118">
    <property type="component" value="Unassembled WGS sequence"/>
</dbReference>
<reference evidence="3 4" key="1">
    <citation type="submission" date="2018-06" db="EMBL/GenBank/DDBJ databases">
        <title>Freshwater and sediment microbial communities from various areas in North America, analyzing microbe dynamics in response to fracking.</title>
        <authorList>
            <person name="Lamendella R."/>
        </authorList>
    </citation>
    <scope>NUCLEOTIDE SEQUENCE [LARGE SCALE GENOMIC DNA]</scope>
    <source>
        <strain evidence="3 4">97B</strain>
    </source>
</reference>
<feature type="transmembrane region" description="Helical" evidence="1">
    <location>
        <begin position="6"/>
        <end position="24"/>
    </location>
</feature>
<dbReference type="InterPro" id="IPR013099">
    <property type="entry name" value="K_chnl_dom"/>
</dbReference>
<comment type="caution">
    <text evidence="3">The sequence shown here is derived from an EMBL/GenBank/DDBJ whole genome shotgun (WGS) entry which is preliminary data.</text>
</comment>
<name>A0A366EPB5_9BACI</name>
<protein>
    <submittedName>
        <fullName evidence="3">Potassium channel LctB</fullName>
    </submittedName>
</protein>
<dbReference type="Gene3D" id="1.10.287.70">
    <property type="match status" value="1"/>
</dbReference>
<feature type="domain" description="Potassium channel" evidence="2">
    <location>
        <begin position="78"/>
        <end position="125"/>
    </location>
</feature>
<gene>
    <name evidence="3" type="ORF">DET59_1097</name>
</gene>
<sequence>MLYIIGFFILFCMVMSLRALFYPSRWKEHHVSLHHFLFLGMSYITIMVGFGLLFALLELEGVPILVEGGKPLTGDFLDHFFTTMYFSGITLFSVGYGDVTPVGIGRGIALIESWLGYTIPAAFVVKSFLNYENK</sequence>